<keyword evidence="3" id="KW-1185">Reference proteome</keyword>
<reference evidence="2 3" key="1">
    <citation type="submission" date="2021-06" db="EMBL/GenBank/DDBJ databases">
        <title>Caerostris darwini draft genome.</title>
        <authorList>
            <person name="Kono N."/>
            <person name="Arakawa K."/>
        </authorList>
    </citation>
    <scope>NUCLEOTIDE SEQUENCE [LARGE SCALE GENOMIC DNA]</scope>
</reference>
<dbReference type="Gene3D" id="1.20.890.10">
    <property type="entry name" value="cAMP-dependent protein kinase regulatory subunit, dimerization-anchoring domain"/>
    <property type="match status" value="1"/>
</dbReference>
<dbReference type="Proteomes" id="UP001054837">
    <property type="component" value="Unassembled WGS sequence"/>
</dbReference>
<feature type="compositionally biased region" description="Basic and acidic residues" evidence="1">
    <location>
        <begin position="109"/>
        <end position="118"/>
    </location>
</feature>
<feature type="compositionally biased region" description="Basic residues" evidence="1">
    <location>
        <begin position="30"/>
        <end position="39"/>
    </location>
</feature>
<feature type="compositionally biased region" description="Low complexity" evidence="1">
    <location>
        <begin position="421"/>
        <end position="430"/>
    </location>
</feature>
<feature type="region of interest" description="Disordered" evidence="1">
    <location>
        <begin position="189"/>
        <end position="230"/>
    </location>
</feature>
<evidence type="ECO:0000313" key="3">
    <source>
        <dbReference type="Proteomes" id="UP001054837"/>
    </source>
</evidence>
<accession>A0AAV4Q3Z2</accession>
<feature type="compositionally biased region" description="Basic and acidic residues" evidence="1">
    <location>
        <begin position="448"/>
        <end position="460"/>
    </location>
</feature>
<feature type="region of interest" description="Disordered" evidence="1">
    <location>
        <begin position="1733"/>
        <end position="1770"/>
    </location>
</feature>
<comment type="caution">
    <text evidence="2">The sequence shown here is derived from an EMBL/GenBank/DDBJ whole genome shotgun (WGS) entry which is preliminary data.</text>
</comment>
<feature type="region of interest" description="Disordered" evidence="1">
    <location>
        <begin position="388"/>
        <end position="474"/>
    </location>
</feature>
<feature type="region of interest" description="Disordered" evidence="1">
    <location>
        <begin position="1"/>
        <end position="86"/>
    </location>
</feature>
<evidence type="ECO:0000313" key="2">
    <source>
        <dbReference type="EMBL" id="GIY02118.1"/>
    </source>
</evidence>
<feature type="compositionally biased region" description="Low complexity" evidence="1">
    <location>
        <begin position="388"/>
        <end position="400"/>
    </location>
</feature>
<feature type="compositionally biased region" description="Polar residues" evidence="1">
    <location>
        <begin position="193"/>
        <end position="202"/>
    </location>
</feature>
<feature type="compositionally biased region" description="Basic and acidic residues" evidence="1">
    <location>
        <begin position="58"/>
        <end position="74"/>
    </location>
</feature>
<dbReference type="InterPro" id="IPR007858">
    <property type="entry name" value="Dpy-30_motif"/>
</dbReference>
<name>A0AAV4Q3Z2_9ARAC</name>
<feature type="region of interest" description="Disordered" evidence="1">
    <location>
        <begin position="100"/>
        <end position="124"/>
    </location>
</feature>
<evidence type="ECO:0000256" key="1">
    <source>
        <dbReference type="SAM" id="MobiDB-lite"/>
    </source>
</evidence>
<sequence>MVRGSANKVISSKTRAKKGSQVKEKDSKKSIKAVKKISSKCKTETPNSTKKTNKLKSQLKESPKTKVKKNEISKKAKNASLTIGNKMSKTKIEDSVEVTKRERVGRKRKLDDASDLIEKSSSSEIVTSIKKPKIDKQKNKNKTKADIVDNKNKEIIGKLSEIENKPNKKVANIKTSTHIVRNVKKVIGKNPKNRNSNLQKQGNMKLKRSKTKLDETSNYKKKSTAKSPKSVISDTNMTIGEINIRKTRNTKIRAVGKKKQFVVKSVNVNKTSNLKLDNNKKNEVESDFKGTKKVTIKSVTRGKIPINSKIGLRKTRNKKTEEGNVDQISESKIVENELQKEEQNSTYSELEVPKKNKRAVVYGGRRRKLKQSEETEINTGEEKIVESSNISSSVVNETTNKVSIPESDPPKTRTTKRKGTKSNNIIKINIASEKPETEDNVELTNSKSNEEITEKIESSRKKNLPKNKTNSFGVGISTRKRKNAVESITQNVECNMKVSVSNEMQTDKKGNSSDISNANEIPEIKTRRGFLNKKKFQCSTEFTKTSDKDNIVKLNEESSLTIHKKRNKRIFKKETVNKKKISDSKNMECSPVIIEESNKVERNITIKEHIFKGNLSAEDIDQNLQGSEETSVILSKENDKSLNTNKMKSAETEVIKMENVKLTDRVTVEEVEINKTEDNQKDITNMEIVEVMKINETEDSQKEITDMVIVEGSMKMNESEDNIVEVEMKISEILETITTEYESLKIDTEKNESFEQECNENETSHEILNVTNLAKETLHIIETLHEQTEAKVQDCSEMKICHNNLNTQNLKKETVQGNAEKSIEHICLKTEESREKNKIVEQEFIEREISNAIENILNVIGNVDLNKDVNIAKNKNYFENNNSDKILIAKILKKDILSDDAEKKDTVEQEYHVKETYSKILETTNLGPENLLVDMARNEISKECYEKELSDELSNAINLEKSVIAHGRENVIIEKASEEILDVEIENLNMVEEKIENRHSEKKILCIVNSKVENKEIVEQEYNRTNVSDKILGVINSERELLKINTKENEILEPQFCDREVFDKISNVQEINLFTNEEKNENLESENDGKVIEEISVTINLEKETNVRKNENLEPECYEKEASDENLRQYIEKESSEDIADVINFETNVDKNEIFGQDHTKKETCKNVSISEGEHLFTGTEKNKNLKQESLEEKVSKQIVCVVEVEKTSENNELQYETEVTCEEILSDTNIQKNCNKKCAQKNEIEKESEKCIDLIESDEEEIKTIVEIIQVVDTQEIESIKKNTGCSEIMSKAEERVIELIESDEEQGNDLNDSIEIVDVIDPEREVEIIKCIEPESKSSETPDTKKCSDKKEYKILNDIIVQIDEHLVGMFCGDNEKKGKSTESNEHFKEYKKEISSKDKKEIVDEIQCINIVDCCSKKVNVINSKMSEDGGNADINCLSEKNDIVISQVFRQTDIDKILVDKSSNVINKNSENVKNISEKTPSKNISSFEESDTCPTSSKSLIICEENRAVEESKTSSLTSNEISEFGNNLVNVIDVSENSDECVGLTGSTHLFEGDQSSPISKISENFNEYMSEDSIGASSSENRKNCSKSLNSSNILTEKEIYKEFQCHESAASEFIQQTKLDCGGISVKKEGNRKKTKQIKAVLNSEESGITLNPEQSKISDRKILKRKHSEDDLNSNDDLHLIDKSIKIQIKKKKSNNISVSGIEKNNAEANVLQSLFSGESQNSSYIENQNEGQSIDPSKPGPSRLETDAERANRRKKSTSFIDISPVSEQRRSSSVRGSAGHEVSIRTYLQQFIPFLLMGLLRLAYLRPSDPIQFLADWMLSNKEEAYANMNHRDDHPGKM</sequence>
<protein>
    <submittedName>
        <fullName evidence="2">Uncharacterized protein</fullName>
    </submittedName>
</protein>
<organism evidence="2 3">
    <name type="scientific">Caerostris darwini</name>
    <dbReference type="NCBI Taxonomy" id="1538125"/>
    <lineage>
        <taxon>Eukaryota</taxon>
        <taxon>Metazoa</taxon>
        <taxon>Ecdysozoa</taxon>
        <taxon>Arthropoda</taxon>
        <taxon>Chelicerata</taxon>
        <taxon>Arachnida</taxon>
        <taxon>Araneae</taxon>
        <taxon>Araneomorphae</taxon>
        <taxon>Entelegynae</taxon>
        <taxon>Araneoidea</taxon>
        <taxon>Araneidae</taxon>
        <taxon>Caerostris</taxon>
    </lineage>
</organism>
<feature type="compositionally biased region" description="Polar residues" evidence="1">
    <location>
        <begin position="1733"/>
        <end position="1745"/>
    </location>
</feature>
<dbReference type="Pfam" id="PF05186">
    <property type="entry name" value="Dpy-30"/>
    <property type="match status" value="1"/>
</dbReference>
<proteinExistence type="predicted"/>
<gene>
    <name evidence="2" type="primary">AVEN_174197_1</name>
    <name evidence="2" type="ORF">CDAR_229901</name>
</gene>
<dbReference type="EMBL" id="BPLQ01003643">
    <property type="protein sequence ID" value="GIY02118.1"/>
    <property type="molecule type" value="Genomic_DNA"/>
</dbReference>